<evidence type="ECO:0000313" key="2">
    <source>
        <dbReference type="Proteomes" id="UP000298663"/>
    </source>
</evidence>
<name>A0A4V6A4B6_STECR</name>
<reference evidence="1 2" key="1">
    <citation type="journal article" date="2015" name="Genome Biol.">
        <title>Comparative genomics of Steinernema reveals deeply conserved gene regulatory networks.</title>
        <authorList>
            <person name="Dillman A.R."/>
            <person name="Macchietto M."/>
            <person name="Porter C.F."/>
            <person name="Rogers A."/>
            <person name="Williams B."/>
            <person name="Antoshechkin I."/>
            <person name="Lee M.M."/>
            <person name="Goodwin Z."/>
            <person name="Lu X."/>
            <person name="Lewis E.E."/>
            <person name="Goodrich-Blair H."/>
            <person name="Stock S.P."/>
            <person name="Adams B.J."/>
            <person name="Sternberg P.W."/>
            <person name="Mortazavi A."/>
        </authorList>
    </citation>
    <scope>NUCLEOTIDE SEQUENCE [LARGE SCALE GENOMIC DNA]</scope>
    <source>
        <strain evidence="1 2">ALL</strain>
    </source>
</reference>
<dbReference type="InterPro" id="IPR036910">
    <property type="entry name" value="HMG_box_dom_sf"/>
</dbReference>
<sequence>MPNYPDKPKTSYHIFLSKHSADSNRGFPSKEVTALYNANIDEKNKCDEQARQLELAYIENLREFVEQHKELLPEHSQFIMNKISKLVKKHNTKPSSPTKKKKTRAIAKKLSAYDFFKQSKKNKYTDLDEEARENKLRKKFDKLDESLKAVFQELAENQA</sequence>
<reference evidence="1 2" key="2">
    <citation type="journal article" date="2019" name="G3 (Bethesda)">
        <title>Hybrid Assembly of the Genome of the Entomopathogenic Nematode Steinernema carpocapsae Identifies the X-Chromosome.</title>
        <authorList>
            <person name="Serra L."/>
            <person name="Macchietto M."/>
            <person name="Macias-Munoz A."/>
            <person name="McGill C.J."/>
            <person name="Rodriguez I.M."/>
            <person name="Rodriguez B."/>
            <person name="Murad R."/>
            <person name="Mortazavi A."/>
        </authorList>
    </citation>
    <scope>NUCLEOTIDE SEQUENCE [LARGE SCALE GENOMIC DNA]</scope>
    <source>
        <strain evidence="1 2">ALL</strain>
    </source>
</reference>
<keyword evidence="2" id="KW-1185">Reference proteome</keyword>
<protein>
    <submittedName>
        <fullName evidence="1">Uncharacterized protein</fullName>
    </submittedName>
</protein>
<dbReference type="EMBL" id="AZBU02000003">
    <property type="protein sequence ID" value="TKR86425.1"/>
    <property type="molecule type" value="Genomic_DNA"/>
</dbReference>
<gene>
    <name evidence="1" type="ORF">L596_011020</name>
</gene>
<proteinExistence type="predicted"/>
<dbReference type="OrthoDB" id="5831108at2759"/>
<evidence type="ECO:0000313" key="1">
    <source>
        <dbReference type="EMBL" id="TKR86425.1"/>
    </source>
</evidence>
<accession>A0A4V6A4B6</accession>
<organism evidence="1 2">
    <name type="scientific">Steinernema carpocapsae</name>
    <name type="common">Entomopathogenic nematode</name>
    <dbReference type="NCBI Taxonomy" id="34508"/>
    <lineage>
        <taxon>Eukaryota</taxon>
        <taxon>Metazoa</taxon>
        <taxon>Ecdysozoa</taxon>
        <taxon>Nematoda</taxon>
        <taxon>Chromadorea</taxon>
        <taxon>Rhabditida</taxon>
        <taxon>Tylenchina</taxon>
        <taxon>Panagrolaimomorpha</taxon>
        <taxon>Strongyloidoidea</taxon>
        <taxon>Steinernematidae</taxon>
        <taxon>Steinernema</taxon>
    </lineage>
</organism>
<dbReference type="STRING" id="34508.A0A4V6A4B6"/>
<dbReference type="Proteomes" id="UP000298663">
    <property type="component" value="Unassembled WGS sequence"/>
</dbReference>
<dbReference type="SUPFAM" id="SSF47095">
    <property type="entry name" value="HMG-box"/>
    <property type="match status" value="1"/>
</dbReference>
<comment type="caution">
    <text evidence="1">The sequence shown here is derived from an EMBL/GenBank/DDBJ whole genome shotgun (WGS) entry which is preliminary data.</text>
</comment>
<dbReference type="AlphaFoldDB" id="A0A4V6A4B6"/>